<dbReference type="AlphaFoldDB" id="A0AAQ3UGR4"/>
<protein>
    <submittedName>
        <fullName evidence="1">Uncharacterized protein</fullName>
    </submittedName>
</protein>
<accession>A0AAQ3UGR4</accession>
<sequence>MVSQLGALGEEIKEETVVAKYLRVVPSKYAHVAISIENLLDLETLSVEEITGRLKAVKDRAEAPTA</sequence>
<keyword evidence="2" id="KW-1185">Reference proteome</keyword>
<dbReference type="Proteomes" id="UP001341281">
    <property type="component" value="Chromosome 08"/>
</dbReference>
<evidence type="ECO:0000313" key="1">
    <source>
        <dbReference type="EMBL" id="WVZ89855.1"/>
    </source>
</evidence>
<proteinExistence type="predicted"/>
<reference evidence="1 2" key="1">
    <citation type="submission" date="2024-02" db="EMBL/GenBank/DDBJ databases">
        <title>High-quality chromosome-scale genome assembly of Pensacola bahiagrass (Paspalum notatum Flugge var. saurae).</title>
        <authorList>
            <person name="Vega J.M."/>
            <person name="Podio M."/>
            <person name="Orjuela J."/>
            <person name="Siena L.A."/>
            <person name="Pessino S.C."/>
            <person name="Combes M.C."/>
            <person name="Mariac C."/>
            <person name="Albertini E."/>
            <person name="Pupilli F."/>
            <person name="Ortiz J.P.A."/>
            <person name="Leblanc O."/>
        </authorList>
    </citation>
    <scope>NUCLEOTIDE SEQUENCE [LARGE SCALE GENOMIC DNA]</scope>
    <source>
        <strain evidence="1">R1</strain>
        <tissue evidence="1">Leaf</tissue>
    </source>
</reference>
<name>A0AAQ3UGR4_PASNO</name>
<gene>
    <name evidence="1" type="ORF">U9M48_036208</name>
</gene>
<organism evidence="1 2">
    <name type="scientific">Paspalum notatum var. saurae</name>
    <dbReference type="NCBI Taxonomy" id="547442"/>
    <lineage>
        <taxon>Eukaryota</taxon>
        <taxon>Viridiplantae</taxon>
        <taxon>Streptophyta</taxon>
        <taxon>Embryophyta</taxon>
        <taxon>Tracheophyta</taxon>
        <taxon>Spermatophyta</taxon>
        <taxon>Magnoliopsida</taxon>
        <taxon>Liliopsida</taxon>
        <taxon>Poales</taxon>
        <taxon>Poaceae</taxon>
        <taxon>PACMAD clade</taxon>
        <taxon>Panicoideae</taxon>
        <taxon>Andropogonodae</taxon>
        <taxon>Paspaleae</taxon>
        <taxon>Paspalinae</taxon>
        <taxon>Paspalum</taxon>
    </lineage>
</organism>
<evidence type="ECO:0000313" key="2">
    <source>
        <dbReference type="Proteomes" id="UP001341281"/>
    </source>
</evidence>
<dbReference type="EMBL" id="CP144752">
    <property type="protein sequence ID" value="WVZ89855.1"/>
    <property type="molecule type" value="Genomic_DNA"/>
</dbReference>
<dbReference type="Pfam" id="PF14223">
    <property type="entry name" value="Retrotran_gag_2"/>
    <property type="match status" value="1"/>
</dbReference>